<reference evidence="1" key="5">
    <citation type="journal article" date="2021" name="G3 (Bethesda)">
        <title>Aegilops tauschii genome assembly Aet v5.0 features greater sequence contiguity and improved annotation.</title>
        <authorList>
            <person name="Wang L."/>
            <person name="Zhu T."/>
            <person name="Rodriguez J.C."/>
            <person name="Deal K.R."/>
            <person name="Dubcovsky J."/>
            <person name="McGuire P.E."/>
            <person name="Lux T."/>
            <person name="Spannagl M."/>
            <person name="Mayer K.F.X."/>
            <person name="Baldrich P."/>
            <person name="Meyers B.C."/>
            <person name="Huo N."/>
            <person name="Gu Y.Q."/>
            <person name="Zhou H."/>
            <person name="Devos K.M."/>
            <person name="Bennetzen J.L."/>
            <person name="Unver T."/>
            <person name="Budak H."/>
            <person name="Gulick P.J."/>
            <person name="Galiba G."/>
            <person name="Kalapos B."/>
            <person name="Nelson D.R."/>
            <person name="Li P."/>
            <person name="You F.M."/>
            <person name="Luo M.C."/>
            <person name="Dvorak J."/>
        </authorList>
    </citation>
    <scope>NUCLEOTIDE SEQUENCE [LARGE SCALE GENOMIC DNA]</scope>
    <source>
        <strain evidence="1">cv. AL8/78</strain>
    </source>
</reference>
<dbReference type="Gramene" id="AET5Gv20191300.10">
    <property type="protein sequence ID" value="AET5Gv20191300.10"/>
    <property type="gene ID" value="AET5Gv20191300"/>
</dbReference>
<dbReference type="EnsemblPlants" id="AET5Gv20191300.10">
    <property type="protein sequence ID" value="AET5Gv20191300.10"/>
    <property type="gene ID" value="AET5Gv20191300"/>
</dbReference>
<organism evidence="1 2">
    <name type="scientific">Aegilops tauschii subsp. strangulata</name>
    <name type="common">Goatgrass</name>
    <dbReference type="NCBI Taxonomy" id="200361"/>
    <lineage>
        <taxon>Eukaryota</taxon>
        <taxon>Viridiplantae</taxon>
        <taxon>Streptophyta</taxon>
        <taxon>Embryophyta</taxon>
        <taxon>Tracheophyta</taxon>
        <taxon>Spermatophyta</taxon>
        <taxon>Magnoliopsida</taxon>
        <taxon>Liliopsida</taxon>
        <taxon>Poales</taxon>
        <taxon>Poaceae</taxon>
        <taxon>BOP clade</taxon>
        <taxon>Pooideae</taxon>
        <taxon>Triticodae</taxon>
        <taxon>Triticeae</taxon>
        <taxon>Triticinae</taxon>
        <taxon>Aegilops</taxon>
    </lineage>
</organism>
<accession>A0A453JU19</accession>
<dbReference type="AlphaFoldDB" id="A0A453JU19"/>
<evidence type="ECO:0000313" key="1">
    <source>
        <dbReference type="EnsemblPlants" id="AET5Gv20191300.1"/>
    </source>
</evidence>
<dbReference type="EnsemblPlants" id="AET5Gv20191300.9">
    <property type="protein sequence ID" value="AET5Gv20191300.9"/>
    <property type="gene ID" value="AET5Gv20191300"/>
</dbReference>
<dbReference type="Gramene" id="AET5Gv20191300.8">
    <property type="protein sequence ID" value="AET5Gv20191300.8"/>
    <property type="gene ID" value="AET5Gv20191300"/>
</dbReference>
<dbReference type="Gramene" id="AET5Gv20191300.7">
    <property type="protein sequence ID" value="AET5Gv20191300.7"/>
    <property type="gene ID" value="AET5Gv20191300"/>
</dbReference>
<dbReference type="EnsemblPlants" id="AET5Gv20191300.11">
    <property type="protein sequence ID" value="AET5Gv20191300.11"/>
    <property type="gene ID" value="AET5Gv20191300"/>
</dbReference>
<dbReference type="Proteomes" id="UP000015105">
    <property type="component" value="Chromosome 5D"/>
</dbReference>
<reference evidence="2" key="2">
    <citation type="journal article" date="2017" name="Nat. Plants">
        <title>The Aegilops tauschii genome reveals multiple impacts of transposons.</title>
        <authorList>
            <person name="Zhao G."/>
            <person name="Zou C."/>
            <person name="Li K."/>
            <person name="Wang K."/>
            <person name="Li T."/>
            <person name="Gao L."/>
            <person name="Zhang X."/>
            <person name="Wang H."/>
            <person name="Yang Z."/>
            <person name="Liu X."/>
            <person name="Jiang W."/>
            <person name="Mao L."/>
            <person name="Kong X."/>
            <person name="Jiao Y."/>
            <person name="Jia J."/>
        </authorList>
    </citation>
    <scope>NUCLEOTIDE SEQUENCE [LARGE SCALE GENOMIC DNA]</scope>
    <source>
        <strain evidence="2">cv. AL8/78</strain>
    </source>
</reference>
<dbReference type="Gramene" id="AET5Gv20191300.11">
    <property type="protein sequence ID" value="AET5Gv20191300.11"/>
    <property type="gene ID" value="AET5Gv20191300"/>
</dbReference>
<dbReference type="EnsemblPlants" id="AET5Gv20191300.2">
    <property type="protein sequence ID" value="AET5Gv20191300.2"/>
    <property type="gene ID" value="AET5Gv20191300"/>
</dbReference>
<dbReference type="EnsemblPlants" id="AET5Gv20191300.7">
    <property type="protein sequence ID" value="AET5Gv20191300.7"/>
    <property type="gene ID" value="AET5Gv20191300"/>
</dbReference>
<evidence type="ECO:0000313" key="2">
    <source>
        <dbReference type="Proteomes" id="UP000015105"/>
    </source>
</evidence>
<dbReference type="Gramene" id="AET5Gv20191300.9">
    <property type="protein sequence ID" value="AET5Gv20191300.9"/>
    <property type="gene ID" value="AET5Gv20191300"/>
</dbReference>
<reference evidence="1" key="3">
    <citation type="journal article" date="2017" name="Nature">
        <title>Genome sequence of the progenitor of the wheat D genome Aegilops tauschii.</title>
        <authorList>
            <person name="Luo M.C."/>
            <person name="Gu Y.Q."/>
            <person name="Puiu D."/>
            <person name="Wang H."/>
            <person name="Twardziok S.O."/>
            <person name="Deal K.R."/>
            <person name="Huo N."/>
            <person name="Zhu T."/>
            <person name="Wang L."/>
            <person name="Wang Y."/>
            <person name="McGuire P.E."/>
            <person name="Liu S."/>
            <person name="Long H."/>
            <person name="Ramasamy R.K."/>
            <person name="Rodriguez J.C."/>
            <person name="Van S.L."/>
            <person name="Yuan L."/>
            <person name="Wang Z."/>
            <person name="Xia Z."/>
            <person name="Xiao L."/>
            <person name="Anderson O.D."/>
            <person name="Ouyang S."/>
            <person name="Liang Y."/>
            <person name="Zimin A.V."/>
            <person name="Pertea G."/>
            <person name="Qi P."/>
            <person name="Bennetzen J.L."/>
            <person name="Dai X."/>
            <person name="Dawson M.W."/>
            <person name="Muller H.G."/>
            <person name="Kugler K."/>
            <person name="Rivarola-Duarte L."/>
            <person name="Spannagl M."/>
            <person name="Mayer K.F.X."/>
            <person name="Lu F.H."/>
            <person name="Bevan M.W."/>
            <person name="Leroy P."/>
            <person name="Li P."/>
            <person name="You F.M."/>
            <person name="Sun Q."/>
            <person name="Liu Z."/>
            <person name="Lyons E."/>
            <person name="Wicker T."/>
            <person name="Salzberg S.L."/>
            <person name="Devos K.M."/>
            <person name="Dvorak J."/>
        </authorList>
    </citation>
    <scope>NUCLEOTIDE SEQUENCE [LARGE SCALE GENOMIC DNA]</scope>
    <source>
        <strain evidence="1">cv. AL8/78</strain>
    </source>
</reference>
<name>A0A453JU19_AEGTS</name>
<dbReference type="EnsemblPlants" id="AET5Gv20191300.8">
    <property type="protein sequence ID" value="AET5Gv20191300.8"/>
    <property type="gene ID" value="AET5Gv20191300"/>
</dbReference>
<dbReference type="Gramene" id="AET5Gv20191300.6">
    <property type="protein sequence ID" value="AET5Gv20191300.6"/>
    <property type="gene ID" value="AET5Gv20191300"/>
</dbReference>
<reference evidence="2" key="1">
    <citation type="journal article" date="2014" name="Science">
        <title>Ancient hybridizations among the ancestral genomes of bread wheat.</title>
        <authorList>
            <consortium name="International Wheat Genome Sequencing Consortium,"/>
            <person name="Marcussen T."/>
            <person name="Sandve S.R."/>
            <person name="Heier L."/>
            <person name="Spannagl M."/>
            <person name="Pfeifer M."/>
            <person name="Jakobsen K.S."/>
            <person name="Wulff B.B."/>
            <person name="Steuernagel B."/>
            <person name="Mayer K.F."/>
            <person name="Olsen O.A."/>
        </authorList>
    </citation>
    <scope>NUCLEOTIDE SEQUENCE [LARGE SCALE GENOMIC DNA]</scope>
    <source>
        <strain evidence="2">cv. AL8/78</strain>
    </source>
</reference>
<dbReference type="Gramene" id="AET5Gv20191300.3">
    <property type="protein sequence ID" value="AET5Gv20191300.3"/>
    <property type="gene ID" value="AET5Gv20191300"/>
</dbReference>
<keyword evidence="2" id="KW-1185">Reference proteome</keyword>
<dbReference type="EnsemblPlants" id="AET5Gv20191300.6">
    <property type="protein sequence ID" value="AET5Gv20191300.6"/>
    <property type="gene ID" value="AET5Gv20191300"/>
</dbReference>
<protein>
    <submittedName>
        <fullName evidence="1">Uncharacterized protein</fullName>
    </submittedName>
</protein>
<dbReference type="EnsemblPlants" id="AET5Gv20191300.3">
    <property type="protein sequence ID" value="AET5Gv20191300.3"/>
    <property type="gene ID" value="AET5Gv20191300"/>
</dbReference>
<dbReference type="Gramene" id="AET5Gv20191300.1">
    <property type="protein sequence ID" value="AET5Gv20191300.1"/>
    <property type="gene ID" value="AET5Gv20191300"/>
</dbReference>
<sequence length="84" mass="9436">MSLIVQLKRKATHEENNAAESSDCMIVTTGVTGNPLLTQCPEKLLRILNQRLRTIKLGLRHLRQMLAHHSIHQLLLVLAAMTVC</sequence>
<proteinExistence type="predicted"/>
<dbReference type="Gramene" id="AET5Gv20191300.2">
    <property type="protein sequence ID" value="AET5Gv20191300.2"/>
    <property type="gene ID" value="AET5Gv20191300"/>
</dbReference>
<reference evidence="1" key="4">
    <citation type="submission" date="2019-03" db="UniProtKB">
        <authorList>
            <consortium name="EnsemblPlants"/>
        </authorList>
    </citation>
    <scope>IDENTIFICATION</scope>
</reference>
<dbReference type="EnsemblPlants" id="AET5Gv20191300.1">
    <property type="protein sequence ID" value="AET5Gv20191300.1"/>
    <property type="gene ID" value="AET5Gv20191300"/>
</dbReference>